<dbReference type="GO" id="GO:1990904">
    <property type="term" value="C:ribonucleoprotein complex"/>
    <property type="evidence" value="ECO:0007669"/>
    <property type="project" value="UniProtKB-KW"/>
</dbReference>
<feature type="domain" description="Large ribosomal subunit protein bL9m C-terminal" evidence="10">
    <location>
        <begin position="121"/>
        <end position="184"/>
    </location>
</feature>
<dbReference type="Pfam" id="PF22078">
    <property type="entry name" value="Ribosomal_bL9m_C"/>
    <property type="match status" value="1"/>
</dbReference>
<dbReference type="Gene3D" id="3.40.5.10">
    <property type="entry name" value="Ribosomal protein L9, N-terminal domain"/>
    <property type="match status" value="1"/>
</dbReference>
<name>A0A6F9DID2_9ASCI</name>
<organism evidence="11">
    <name type="scientific">Phallusia mammillata</name>
    <dbReference type="NCBI Taxonomy" id="59560"/>
    <lineage>
        <taxon>Eukaryota</taxon>
        <taxon>Metazoa</taxon>
        <taxon>Chordata</taxon>
        <taxon>Tunicata</taxon>
        <taxon>Ascidiacea</taxon>
        <taxon>Phlebobranchia</taxon>
        <taxon>Ascidiidae</taxon>
        <taxon>Phallusia</taxon>
    </lineage>
</organism>
<dbReference type="AlphaFoldDB" id="A0A6F9DID2"/>
<dbReference type="InterPro" id="IPR000244">
    <property type="entry name" value="Ribosomal_bL9"/>
</dbReference>
<feature type="domain" description="Ribosomal protein L9" evidence="9">
    <location>
        <begin position="69"/>
        <end position="112"/>
    </location>
</feature>
<dbReference type="InterPro" id="IPR020070">
    <property type="entry name" value="Ribosomal_bL9_N"/>
</dbReference>
<dbReference type="PANTHER" id="PTHR21368">
    <property type="entry name" value="50S RIBOSOMAL PROTEIN L9"/>
    <property type="match status" value="1"/>
</dbReference>
<reference evidence="11" key="1">
    <citation type="submission" date="2020-04" db="EMBL/GenBank/DDBJ databases">
        <authorList>
            <person name="Neveu A P."/>
        </authorList>
    </citation>
    <scope>NUCLEOTIDE SEQUENCE</scope>
    <source>
        <tissue evidence="11">Whole embryo</tissue>
    </source>
</reference>
<dbReference type="InterPro" id="IPR036935">
    <property type="entry name" value="Ribosomal_bL9_N_sf"/>
</dbReference>
<evidence type="ECO:0000259" key="9">
    <source>
        <dbReference type="Pfam" id="PF01281"/>
    </source>
</evidence>
<sequence length="218" mass="25293">MFFRKLLQTTSRQLLLPSQHKVTCLALAHTIKVKRHHEIEVDSKGQPIENWKNYIYTVDYIEKGPKNLKVILNEDMLDVGVKGEIVDLPKSVSRYLLRNNLAMYASPENIKEHVVKYETKQTQTMTGRKTAMWLQHQDVFNIQLRTDVEWKLTPEVLSRCLLKSNKLNAPPETITMPDYDITNLDVGKDVEHEIKLSINQAEPVTIKIKITEAKMEQQ</sequence>
<dbReference type="InterPro" id="IPR009027">
    <property type="entry name" value="Ribosomal_bL9/RNase_H1_N"/>
</dbReference>
<keyword evidence="4" id="KW-0689">Ribosomal protein</keyword>
<evidence type="ECO:0000256" key="5">
    <source>
        <dbReference type="ARBA" id="ARBA00023128"/>
    </source>
</evidence>
<dbReference type="GO" id="GO:0003735">
    <property type="term" value="F:structural constituent of ribosome"/>
    <property type="evidence" value="ECO:0007669"/>
    <property type="project" value="InterPro"/>
</dbReference>
<dbReference type="GO" id="GO:0005840">
    <property type="term" value="C:ribosome"/>
    <property type="evidence" value="ECO:0007669"/>
    <property type="project" value="UniProtKB-KW"/>
</dbReference>
<comment type="similarity">
    <text evidence="2">Belongs to the bacterial ribosomal protein bL9 family.</text>
</comment>
<evidence type="ECO:0000256" key="3">
    <source>
        <dbReference type="ARBA" id="ARBA00022946"/>
    </source>
</evidence>
<accession>A0A6F9DID2</accession>
<dbReference type="InterPro" id="IPR054302">
    <property type="entry name" value="Ribosomal_bL9m_C"/>
</dbReference>
<dbReference type="SUPFAM" id="SSF55658">
    <property type="entry name" value="L9 N-domain-like"/>
    <property type="match status" value="1"/>
</dbReference>
<protein>
    <recommendedName>
        <fullName evidence="7">Large ribosomal subunit protein bL9m</fullName>
    </recommendedName>
    <alternativeName>
        <fullName evidence="8">39S ribosomal protein L9, mitochondrial</fullName>
    </alternativeName>
</protein>
<keyword evidence="3" id="KW-0809">Transit peptide</keyword>
<comment type="subcellular location">
    <subcellularLocation>
        <location evidence="1">Mitochondrion</location>
    </subcellularLocation>
</comment>
<evidence type="ECO:0000256" key="8">
    <source>
        <dbReference type="ARBA" id="ARBA00035381"/>
    </source>
</evidence>
<proteinExistence type="evidence at transcript level"/>
<gene>
    <name evidence="11" type="primary">LOC100185851</name>
</gene>
<keyword evidence="6" id="KW-0687">Ribonucleoprotein</keyword>
<evidence type="ECO:0000256" key="1">
    <source>
        <dbReference type="ARBA" id="ARBA00004173"/>
    </source>
</evidence>
<evidence type="ECO:0000256" key="7">
    <source>
        <dbReference type="ARBA" id="ARBA00035194"/>
    </source>
</evidence>
<evidence type="ECO:0000256" key="2">
    <source>
        <dbReference type="ARBA" id="ARBA00010605"/>
    </source>
</evidence>
<evidence type="ECO:0000313" key="11">
    <source>
        <dbReference type="EMBL" id="CAB3262961.1"/>
    </source>
</evidence>
<keyword evidence="5" id="KW-0496">Mitochondrion</keyword>
<dbReference type="GO" id="GO:0005739">
    <property type="term" value="C:mitochondrion"/>
    <property type="evidence" value="ECO:0007669"/>
    <property type="project" value="UniProtKB-SubCell"/>
</dbReference>
<dbReference type="EMBL" id="LR787099">
    <property type="protein sequence ID" value="CAB3262961.1"/>
    <property type="molecule type" value="mRNA"/>
</dbReference>
<evidence type="ECO:0000256" key="6">
    <source>
        <dbReference type="ARBA" id="ARBA00023274"/>
    </source>
</evidence>
<evidence type="ECO:0000256" key="4">
    <source>
        <dbReference type="ARBA" id="ARBA00022980"/>
    </source>
</evidence>
<dbReference type="Pfam" id="PF01281">
    <property type="entry name" value="Ribosomal_L9_N"/>
    <property type="match status" value="1"/>
</dbReference>
<evidence type="ECO:0000259" key="10">
    <source>
        <dbReference type="Pfam" id="PF22078"/>
    </source>
</evidence>
<dbReference type="GO" id="GO:0006412">
    <property type="term" value="P:translation"/>
    <property type="evidence" value="ECO:0007669"/>
    <property type="project" value="InterPro"/>
</dbReference>